<dbReference type="NCBIfam" id="NF005929">
    <property type="entry name" value="PRK07946.1"/>
    <property type="match status" value="1"/>
</dbReference>
<keyword evidence="6 8" id="KW-0472">Membrane</keyword>
<dbReference type="Gene3D" id="1.10.287.3510">
    <property type="match status" value="1"/>
</dbReference>
<proteinExistence type="inferred from homology"/>
<feature type="compositionally biased region" description="Basic and acidic residues" evidence="7">
    <location>
        <begin position="136"/>
        <end position="153"/>
    </location>
</feature>
<protein>
    <submittedName>
        <fullName evidence="9">Multicomponent Na+:H+ antiporter subunit C</fullName>
    </submittedName>
</protein>
<dbReference type="EMBL" id="AUBJ02000001">
    <property type="protein sequence ID" value="MCP2333615.1"/>
    <property type="molecule type" value="Genomic_DNA"/>
</dbReference>
<keyword evidence="5 8" id="KW-1133">Transmembrane helix</keyword>
<feature type="transmembrane region" description="Helical" evidence="8">
    <location>
        <begin position="6"/>
        <end position="28"/>
    </location>
</feature>
<evidence type="ECO:0000313" key="10">
    <source>
        <dbReference type="Proteomes" id="UP000791080"/>
    </source>
</evidence>
<evidence type="ECO:0000256" key="8">
    <source>
        <dbReference type="SAM" id="Phobius"/>
    </source>
</evidence>
<evidence type="ECO:0000256" key="6">
    <source>
        <dbReference type="ARBA" id="ARBA00023136"/>
    </source>
</evidence>
<comment type="caution">
    <text evidence="9">The sequence shown here is derived from an EMBL/GenBank/DDBJ whole genome shotgun (WGS) entry which is preliminary data.</text>
</comment>
<keyword evidence="3" id="KW-1003">Cell membrane</keyword>
<feature type="compositionally biased region" description="Basic and acidic residues" evidence="7">
    <location>
        <begin position="116"/>
        <end position="128"/>
    </location>
</feature>
<evidence type="ECO:0000256" key="2">
    <source>
        <dbReference type="ARBA" id="ARBA00010388"/>
    </source>
</evidence>
<accession>A0ABT1JM62</accession>
<evidence type="ECO:0000313" key="9">
    <source>
        <dbReference type="EMBL" id="MCP2333615.1"/>
    </source>
</evidence>
<dbReference type="Proteomes" id="UP000791080">
    <property type="component" value="Unassembled WGS sequence"/>
</dbReference>
<reference evidence="9 10" key="1">
    <citation type="submission" date="2022-06" db="EMBL/GenBank/DDBJ databases">
        <title>Genomic Encyclopedia of Type Strains, Phase I: the one thousand microbial genomes (KMG-I) project.</title>
        <authorList>
            <person name="Kyrpides N."/>
        </authorList>
    </citation>
    <scope>NUCLEOTIDE SEQUENCE [LARGE SCALE GENOMIC DNA]</scope>
    <source>
        <strain evidence="9 10">DSM 43889</strain>
    </source>
</reference>
<evidence type="ECO:0000256" key="3">
    <source>
        <dbReference type="ARBA" id="ARBA00022475"/>
    </source>
</evidence>
<gene>
    <name evidence="9" type="ORF">G443_003885</name>
</gene>
<feature type="transmembrane region" description="Helical" evidence="8">
    <location>
        <begin position="75"/>
        <end position="99"/>
    </location>
</feature>
<evidence type="ECO:0000256" key="1">
    <source>
        <dbReference type="ARBA" id="ARBA00004651"/>
    </source>
</evidence>
<comment type="subcellular location">
    <subcellularLocation>
        <location evidence="1">Cell membrane</location>
        <topology evidence="1">Multi-pass membrane protein</topology>
    </subcellularLocation>
</comment>
<sequence>MNTVNVTVNLTMALTIGGLYAVGFYLLLQRSLMRIIIGIVIVGHAANMFLQLAGGPPGRSPIVGVSPAEEMTDPLPQAMALTAIVITFALTTFLLALAYRSSVLLGHDEVRDDVEDRRIRRQQQRVDEREEPDEPGADRKFEFGTDNDKEATR</sequence>
<dbReference type="Pfam" id="PF00420">
    <property type="entry name" value="Oxidored_q2"/>
    <property type="match status" value="1"/>
</dbReference>
<comment type="similarity">
    <text evidence="2">Belongs to the CPA3 antiporters (TC 2.A.63) subunit C family.</text>
</comment>
<dbReference type="InterPro" id="IPR039428">
    <property type="entry name" value="NUOK/Mnh_C1-like"/>
</dbReference>
<dbReference type="InterPro" id="IPR050601">
    <property type="entry name" value="CPA3_antiporter_subunitC"/>
</dbReference>
<evidence type="ECO:0000256" key="5">
    <source>
        <dbReference type="ARBA" id="ARBA00022989"/>
    </source>
</evidence>
<name>A0ABT1JM62_ACTCY</name>
<dbReference type="PANTHER" id="PTHR34583">
    <property type="entry name" value="ANTIPORTER SUBUNIT MNHC2-RELATED"/>
    <property type="match status" value="1"/>
</dbReference>
<dbReference type="PANTHER" id="PTHR34583:SF2">
    <property type="entry name" value="ANTIPORTER SUBUNIT MNHC2-RELATED"/>
    <property type="match status" value="1"/>
</dbReference>
<feature type="region of interest" description="Disordered" evidence="7">
    <location>
        <begin position="116"/>
        <end position="153"/>
    </location>
</feature>
<evidence type="ECO:0000256" key="4">
    <source>
        <dbReference type="ARBA" id="ARBA00022692"/>
    </source>
</evidence>
<keyword evidence="4 8" id="KW-0812">Transmembrane</keyword>
<keyword evidence="10" id="KW-1185">Reference proteome</keyword>
<organism evidence="9 10">
    <name type="scientific">Actinoalloteichus caeruleus DSM 43889</name>
    <dbReference type="NCBI Taxonomy" id="1120930"/>
    <lineage>
        <taxon>Bacteria</taxon>
        <taxon>Bacillati</taxon>
        <taxon>Actinomycetota</taxon>
        <taxon>Actinomycetes</taxon>
        <taxon>Pseudonocardiales</taxon>
        <taxon>Pseudonocardiaceae</taxon>
        <taxon>Actinoalloteichus</taxon>
        <taxon>Actinoalloteichus cyanogriseus</taxon>
    </lineage>
</organism>
<feature type="transmembrane region" description="Helical" evidence="8">
    <location>
        <begin position="35"/>
        <end position="55"/>
    </location>
</feature>
<dbReference type="RefSeq" id="WP_026419382.1">
    <property type="nucleotide sequence ID" value="NZ_AUBJ02000001.1"/>
</dbReference>
<evidence type="ECO:0000256" key="7">
    <source>
        <dbReference type="SAM" id="MobiDB-lite"/>
    </source>
</evidence>